<dbReference type="EMBL" id="LT629700">
    <property type="protein sequence ID" value="SDM02130.1"/>
    <property type="molecule type" value="Genomic_DNA"/>
</dbReference>
<feature type="transmembrane region" description="Helical" evidence="1">
    <location>
        <begin position="67"/>
        <end position="86"/>
    </location>
</feature>
<dbReference type="Proteomes" id="UP000199350">
    <property type="component" value="Chromosome I"/>
</dbReference>
<dbReference type="OrthoDB" id="5324916at2"/>
<keyword evidence="1" id="KW-0472">Membrane</keyword>
<organism evidence="2 3">
    <name type="scientific">Corynebacterium mycetoides</name>
    <dbReference type="NCBI Taxonomy" id="38302"/>
    <lineage>
        <taxon>Bacteria</taxon>
        <taxon>Bacillati</taxon>
        <taxon>Actinomycetota</taxon>
        <taxon>Actinomycetes</taxon>
        <taxon>Mycobacteriales</taxon>
        <taxon>Corynebacteriaceae</taxon>
        <taxon>Corynebacterium</taxon>
    </lineage>
</organism>
<feature type="transmembrane region" description="Helical" evidence="1">
    <location>
        <begin position="6"/>
        <end position="29"/>
    </location>
</feature>
<dbReference type="PIRSF" id="PIRSF003203">
    <property type="entry name" value="AzlD"/>
    <property type="match status" value="1"/>
</dbReference>
<sequence length="112" mass="11482">MGLPEGISLAMVAGVLIPVGVVTVLLRTLPFSFLRMLKGSPLIEFLGLLMPVGVMTVLVVYTLSGAAPSPGGVWAALGAAALTLALHAWRRSAALSILVGTAAYMALVNLIL</sequence>
<dbReference type="Pfam" id="PF05437">
    <property type="entry name" value="AzlD"/>
    <property type="match status" value="1"/>
</dbReference>
<protein>
    <submittedName>
        <fullName evidence="2">Branched-chain amino acid transport protein AzlD</fullName>
    </submittedName>
</protein>
<accession>A0A1G9PTQ3</accession>
<reference evidence="3" key="1">
    <citation type="submission" date="2016-10" db="EMBL/GenBank/DDBJ databases">
        <authorList>
            <person name="Varghese N."/>
            <person name="Submissions S."/>
        </authorList>
    </citation>
    <scope>NUCLEOTIDE SEQUENCE [LARGE SCALE GENOMIC DNA]</scope>
    <source>
        <strain evidence="3">DSM 20632</strain>
    </source>
</reference>
<keyword evidence="1" id="KW-0812">Transmembrane</keyword>
<dbReference type="RefSeq" id="WP_092150966.1">
    <property type="nucleotide sequence ID" value="NZ_LT629700.1"/>
</dbReference>
<feature type="transmembrane region" description="Helical" evidence="1">
    <location>
        <begin position="93"/>
        <end position="111"/>
    </location>
</feature>
<keyword evidence="1" id="KW-1133">Transmembrane helix</keyword>
<gene>
    <name evidence="2" type="ORF">SAMN04488535_1597</name>
</gene>
<evidence type="ECO:0000256" key="1">
    <source>
        <dbReference type="SAM" id="Phobius"/>
    </source>
</evidence>
<keyword evidence="3" id="KW-1185">Reference proteome</keyword>
<feature type="transmembrane region" description="Helical" evidence="1">
    <location>
        <begin position="41"/>
        <end position="61"/>
    </location>
</feature>
<proteinExistence type="predicted"/>
<name>A0A1G9PTQ3_9CORY</name>
<evidence type="ECO:0000313" key="2">
    <source>
        <dbReference type="EMBL" id="SDM02130.1"/>
    </source>
</evidence>
<dbReference type="InterPro" id="IPR008407">
    <property type="entry name" value="Brnchd-chn_aa_trnsp_AzlD"/>
</dbReference>
<dbReference type="AlphaFoldDB" id="A0A1G9PTQ3"/>
<dbReference type="STRING" id="38302.SAMN04488535_1597"/>
<evidence type="ECO:0000313" key="3">
    <source>
        <dbReference type="Proteomes" id="UP000199350"/>
    </source>
</evidence>